<feature type="domain" description="Putative phage metallopeptidase" evidence="2">
    <location>
        <begin position="60"/>
        <end position="171"/>
    </location>
</feature>
<sequence>MGALRPQERSALELHWGGSQPLPRRWVAVPGTCSTPAARRSRPDSARAGSAWDFSAAMTRLCADIVARCPELSHIRMDQVLVTFTPSRSRSRYGLQARVTPLRFRHGALTRRQGTCEYQVQRFFVEGREILYLITFCLPRFLDQTFAEKLTTVFHELYHINPAFNGDLRRHAGRYCLHTHSKASYDAHMHRLAQEYLRGHRQPQVYEFLRYDARKLAERHGGIVAAIVPRPKILPIGWTTLRTAARNRRLLTPDHAPPADAEARLSPEIDAAS</sequence>
<accession>A0A7V9ADB9</accession>
<proteinExistence type="predicted"/>
<dbReference type="AlphaFoldDB" id="A0A7V9ADB9"/>
<reference evidence="3 4" key="1">
    <citation type="submission" date="2020-07" db="EMBL/GenBank/DDBJ databases">
        <title>Thermogemmata thermophila gen. nov., sp. nov., a novel moderate thermophilic planctomycete from a Kamchatka hot spring.</title>
        <authorList>
            <person name="Elcheninov A.G."/>
            <person name="Podosokorskaya O.A."/>
            <person name="Kovaleva O.L."/>
            <person name="Novikov A."/>
            <person name="Bonch-Osmolovskaya E.A."/>
            <person name="Toshchakov S.V."/>
            <person name="Kublanov I.V."/>
        </authorList>
    </citation>
    <scope>NUCLEOTIDE SEQUENCE [LARGE SCALE GENOMIC DNA]</scope>
    <source>
        <strain evidence="3 4">2918</strain>
    </source>
</reference>
<dbReference type="Pfam" id="PF18894">
    <property type="entry name" value="PhageMetallopep"/>
    <property type="match status" value="1"/>
</dbReference>
<name>A0A7V9ADB9_9BACT</name>
<evidence type="ECO:0000259" key="2">
    <source>
        <dbReference type="Pfam" id="PF18894"/>
    </source>
</evidence>
<dbReference type="RefSeq" id="WP_194539738.1">
    <property type="nucleotide sequence ID" value="NZ_JACEFB010000021.1"/>
</dbReference>
<evidence type="ECO:0000313" key="3">
    <source>
        <dbReference type="EMBL" id="MBA2227873.1"/>
    </source>
</evidence>
<organism evidence="3 4">
    <name type="scientific">Thermogemmata fonticola</name>
    <dbReference type="NCBI Taxonomy" id="2755323"/>
    <lineage>
        <taxon>Bacteria</taxon>
        <taxon>Pseudomonadati</taxon>
        <taxon>Planctomycetota</taxon>
        <taxon>Planctomycetia</taxon>
        <taxon>Gemmatales</taxon>
        <taxon>Gemmataceae</taxon>
        <taxon>Thermogemmata</taxon>
    </lineage>
</organism>
<evidence type="ECO:0000313" key="4">
    <source>
        <dbReference type="Proteomes" id="UP000542342"/>
    </source>
</evidence>
<protein>
    <recommendedName>
        <fullName evidence="2">Putative phage metallopeptidase domain-containing protein</fullName>
    </recommendedName>
</protein>
<keyword evidence="4" id="KW-1185">Reference proteome</keyword>
<feature type="region of interest" description="Disordered" evidence="1">
    <location>
        <begin position="249"/>
        <end position="273"/>
    </location>
</feature>
<dbReference type="EMBL" id="JACEFB010000021">
    <property type="protein sequence ID" value="MBA2227873.1"/>
    <property type="molecule type" value="Genomic_DNA"/>
</dbReference>
<gene>
    <name evidence="3" type="ORF">H0921_17070</name>
</gene>
<dbReference type="Proteomes" id="UP000542342">
    <property type="component" value="Unassembled WGS sequence"/>
</dbReference>
<comment type="caution">
    <text evidence="3">The sequence shown here is derived from an EMBL/GenBank/DDBJ whole genome shotgun (WGS) entry which is preliminary data.</text>
</comment>
<dbReference type="InterPro" id="IPR043998">
    <property type="entry name" value="Put_Metallopep"/>
</dbReference>
<evidence type="ECO:0000256" key="1">
    <source>
        <dbReference type="SAM" id="MobiDB-lite"/>
    </source>
</evidence>